<proteinExistence type="predicted"/>
<dbReference type="EC" id="2.7.7.65" evidence="2"/>
<organism evidence="2 3">
    <name type="scientific">Candidatus Gemmiger excrementipullorum</name>
    <dbReference type="NCBI Taxonomy" id="2838610"/>
    <lineage>
        <taxon>Bacteria</taxon>
        <taxon>Bacillati</taxon>
        <taxon>Bacillota</taxon>
        <taxon>Clostridia</taxon>
        <taxon>Eubacteriales</taxon>
        <taxon>Gemmiger</taxon>
    </lineage>
</organism>
<name>A0A9D1Y0T9_9FIRM</name>
<dbReference type="Gene3D" id="3.30.70.270">
    <property type="match status" value="1"/>
</dbReference>
<dbReference type="Proteomes" id="UP000886751">
    <property type="component" value="Unassembled WGS sequence"/>
</dbReference>
<protein>
    <submittedName>
        <fullName evidence="2">Diguanylate cyclase</fullName>
        <ecNumber evidence="2">2.7.7.65</ecNumber>
    </submittedName>
</protein>
<gene>
    <name evidence="2" type="ORF">H9846_06545</name>
</gene>
<keyword evidence="2" id="KW-0548">Nucleotidyltransferase</keyword>
<comment type="caution">
    <text evidence="2">The sequence shown here is derived from an EMBL/GenBank/DDBJ whole genome shotgun (WGS) entry which is preliminary data.</text>
</comment>
<dbReference type="AlphaFoldDB" id="A0A9D1Y0T9"/>
<reference evidence="2" key="1">
    <citation type="journal article" date="2021" name="PeerJ">
        <title>Extensive microbial diversity within the chicken gut microbiome revealed by metagenomics and culture.</title>
        <authorList>
            <person name="Gilroy R."/>
            <person name="Ravi A."/>
            <person name="Getino M."/>
            <person name="Pursley I."/>
            <person name="Horton D.L."/>
            <person name="Alikhan N.F."/>
            <person name="Baker D."/>
            <person name="Gharbi K."/>
            <person name="Hall N."/>
            <person name="Watson M."/>
            <person name="Adriaenssens E.M."/>
            <person name="Foster-Nyarko E."/>
            <person name="Jarju S."/>
            <person name="Secka A."/>
            <person name="Antonio M."/>
            <person name="Oren A."/>
            <person name="Chaudhuri R.R."/>
            <person name="La Ragione R."/>
            <person name="Hildebrand F."/>
            <person name="Pallen M.J."/>
        </authorList>
    </citation>
    <scope>NUCLEOTIDE SEQUENCE</scope>
    <source>
        <strain evidence="2">ChiHecec2B26-7398</strain>
    </source>
</reference>
<evidence type="ECO:0000313" key="2">
    <source>
        <dbReference type="EMBL" id="HIX95098.1"/>
    </source>
</evidence>
<accession>A0A9D1Y0T9</accession>
<dbReference type="InterPro" id="IPR043128">
    <property type="entry name" value="Rev_trsase/Diguanyl_cyclase"/>
</dbReference>
<dbReference type="Pfam" id="PF00990">
    <property type="entry name" value="GGDEF"/>
    <property type="match status" value="1"/>
</dbReference>
<feature type="domain" description="GGDEF" evidence="1">
    <location>
        <begin position="118"/>
        <end position="264"/>
    </location>
</feature>
<keyword evidence="2" id="KW-0808">Transferase</keyword>
<dbReference type="InterPro" id="IPR000160">
    <property type="entry name" value="GGDEF_dom"/>
</dbReference>
<evidence type="ECO:0000313" key="3">
    <source>
        <dbReference type="Proteomes" id="UP000886751"/>
    </source>
</evidence>
<dbReference type="GO" id="GO:0052621">
    <property type="term" value="F:diguanylate cyclase activity"/>
    <property type="evidence" value="ECO:0007669"/>
    <property type="project" value="UniProtKB-EC"/>
</dbReference>
<dbReference type="InterPro" id="IPR029787">
    <property type="entry name" value="Nucleotide_cyclase"/>
</dbReference>
<dbReference type="SUPFAM" id="SSF55073">
    <property type="entry name" value="Nucleotide cyclase"/>
    <property type="match status" value="1"/>
</dbReference>
<dbReference type="EMBL" id="DXEI01000095">
    <property type="protein sequence ID" value="HIX95098.1"/>
    <property type="molecule type" value="Genomic_DNA"/>
</dbReference>
<sequence>MKLDYTKQELALQLASLAQVLGTAQVVDPYRGALLDPATLEPCGESDPVPTLDEDGRGMQLVQAETGDEMRLYQSIRVEDKPCVLVVHCALPRYHGTSAGAKNSYDRALAQYCADMRHDYVTGVYNARFLEEEYRAYAEKQAMHGQPVGAVLLRVNEYWQLCNEESAEAAECCLNTAAGILQLAVGTDQKHAVLARLEEGTFVAITVGMPAARLAQSINEALEASRRVFSITLARRGTFTVSVASAEWGETSSWEMMLALAQQRL</sequence>
<reference evidence="2" key="2">
    <citation type="submission" date="2021-04" db="EMBL/GenBank/DDBJ databases">
        <authorList>
            <person name="Gilroy R."/>
        </authorList>
    </citation>
    <scope>NUCLEOTIDE SEQUENCE</scope>
    <source>
        <strain evidence="2">ChiHecec2B26-7398</strain>
    </source>
</reference>
<evidence type="ECO:0000259" key="1">
    <source>
        <dbReference type="Pfam" id="PF00990"/>
    </source>
</evidence>